<evidence type="ECO:0000256" key="1">
    <source>
        <dbReference type="SAM" id="SignalP"/>
    </source>
</evidence>
<feature type="signal peptide" evidence="1">
    <location>
        <begin position="1"/>
        <end position="19"/>
    </location>
</feature>
<organism evidence="4 5">
    <name type="scientific">Chitinophaga japonensis</name>
    <name type="common">Flexibacter japonensis</name>
    <dbReference type="NCBI Taxonomy" id="104662"/>
    <lineage>
        <taxon>Bacteria</taxon>
        <taxon>Pseudomonadati</taxon>
        <taxon>Bacteroidota</taxon>
        <taxon>Chitinophagia</taxon>
        <taxon>Chitinophagales</taxon>
        <taxon>Chitinophagaceae</taxon>
        <taxon>Chitinophaga</taxon>
    </lineage>
</organism>
<dbReference type="AlphaFoldDB" id="A0A562T4E5"/>
<feature type="domain" description="G8" evidence="3">
    <location>
        <begin position="459"/>
        <end position="521"/>
    </location>
</feature>
<dbReference type="EMBL" id="VLLG01000003">
    <property type="protein sequence ID" value="TWI88243.1"/>
    <property type="molecule type" value="Genomic_DNA"/>
</dbReference>
<evidence type="ECO:0000259" key="3">
    <source>
        <dbReference type="Pfam" id="PF10162"/>
    </source>
</evidence>
<reference evidence="4 5" key="1">
    <citation type="journal article" date="2013" name="Stand. Genomic Sci.">
        <title>Genomic Encyclopedia of Type Strains, Phase I: The one thousand microbial genomes (KMG-I) project.</title>
        <authorList>
            <person name="Kyrpides N.C."/>
            <person name="Woyke T."/>
            <person name="Eisen J.A."/>
            <person name="Garrity G."/>
            <person name="Lilburn T.G."/>
            <person name="Beck B.J."/>
            <person name="Whitman W.B."/>
            <person name="Hugenholtz P."/>
            <person name="Klenk H.P."/>
        </authorList>
    </citation>
    <scope>NUCLEOTIDE SEQUENCE [LARGE SCALE GENOMIC DNA]</scope>
    <source>
        <strain evidence="4 5">DSM 13484</strain>
    </source>
</reference>
<name>A0A562T4E5_CHIJA</name>
<dbReference type="GO" id="GO:0005975">
    <property type="term" value="P:carbohydrate metabolic process"/>
    <property type="evidence" value="ECO:0007669"/>
    <property type="project" value="InterPro"/>
</dbReference>
<dbReference type="InterPro" id="IPR017853">
    <property type="entry name" value="GH"/>
</dbReference>
<keyword evidence="1" id="KW-0732">Signal</keyword>
<dbReference type="InterPro" id="IPR019316">
    <property type="entry name" value="G8_domain"/>
</dbReference>
<proteinExistence type="predicted"/>
<dbReference type="RefSeq" id="WP_145713312.1">
    <property type="nucleotide sequence ID" value="NZ_BAAAFY010000001.1"/>
</dbReference>
<feature type="domain" description="Glycoside hydrolase family 2 catalytic" evidence="2">
    <location>
        <begin position="93"/>
        <end position="149"/>
    </location>
</feature>
<dbReference type="SUPFAM" id="SSF51445">
    <property type="entry name" value="(Trans)glycosidases"/>
    <property type="match status" value="1"/>
</dbReference>
<accession>A0A562T4E5</accession>
<evidence type="ECO:0000313" key="5">
    <source>
        <dbReference type="Proteomes" id="UP000316778"/>
    </source>
</evidence>
<sequence>MKKLILFLLLLAANAGSMAQAIKTTLRDSAGIYTLYRGGAPYTIKGAAANNFHVQVAGFGGNTIRTYGINDSTAAWLDTAYAHGISVCLGLYVRKQRELDYHDPAAVQAQFDSLEQQVLLFKDHPAVLLWSIGNEADAGYNNADTATNILFWDALNDIGEMIHARDTNHLTTTVLVNSEVNKVKLLKERFTALDILSINSYAPNVPGVLPNLQSAGWTKPYMITEFGPRGTWQMNPEPRRIMPWGGLVEQTSTEKAAIYRQVYQDHIAGNALNNCLGGFVFLWGYQSSGDVVTWYGLYNRLGETFAAADEMQYAWTGAYPSNRAPVIRNRDSLLFNNKRAEDTVIVEANSVNTAWVHASDPDNDPLRYEWLIIPENSAMAGGDPAASLPGVPGLILSQAADSMRFRAPAAAGNYRLYVYVHDPHGKVANAAIPFRVIPSATGTLITSTATGGNWSLPASWQGGVVPADADTVVILAGSSITINTPVKVACTRIAGTLGFNTNTSNTFSTGDLTVDSTGIFNAKNGTIGRTVTVNGNLVNNGAVDLSRAGATLIMGPAANSTLLGGTGTYAYGIIRSLTAGNPHGVILQTPVSIPSILTLADGVFHNGPYLTMDNTQVGFGAAVTYCEIRRTQHASLSDAYTLGSAAALYVRYHHDAGAPAQVITEGHELPVSRSLHSITVNNPEGVIIQDNLALRSINSALVLTDGILHLPADKTLVCTNPSYPGTPGSPHSFVEGAVALSAGATAVDRTFPVGSGGRRRKVVLSGVAAVSGAVAVRLSIHAAAGWPGMNMRSLSAARRWQCSVHSGELDSFSGIGIDYGTDDGDTQNRIAFSRKHHGVYHALPAGSSNDSTVYAATGSYGPGWYATGQDCSNLHTLTIAGIKAGIPGSKIALYPNPVTGNAIYIVCTPALKQTALATLLDMRGNAVHRWLLPPGQVNQELSFDKKPAGGVYLLVLKGAGVYRSFKVVIL</sequence>
<evidence type="ECO:0000259" key="2">
    <source>
        <dbReference type="Pfam" id="PF02836"/>
    </source>
</evidence>
<dbReference type="Pfam" id="PF10162">
    <property type="entry name" value="G8"/>
    <property type="match status" value="1"/>
</dbReference>
<protein>
    <submittedName>
        <fullName evidence="4">Putative secreted protein (Por secretion system target)</fullName>
    </submittedName>
</protein>
<evidence type="ECO:0000313" key="4">
    <source>
        <dbReference type="EMBL" id="TWI88243.1"/>
    </source>
</evidence>
<gene>
    <name evidence="4" type="ORF">LX66_2328</name>
</gene>
<dbReference type="GO" id="GO:0004553">
    <property type="term" value="F:hydrolase activity, hydrolyzing O-glycosyl compounds"/>
    <property type="evidence" value="ECO:0007669"/>
    <property type="project" value="InterPro"/>
</dbReference>
<dbReference type="Gene3D" id="3.20.20.80">
    <property type="entry name" value="Glycosidases"/>
    <property type="match status" value="1"/>
</dbReference>
<dbReference type="OrthoDB" id="9801077at2"/>
<comment type="caution">
    <text evidence="4">The sequence shown here is derived from an EMBL/GenBank/DDBJ whole genome shotgun (WGS) entry which is preliminary data.</text>
</comment>
<keyword evidence="5" id="KW-1185">Reference proteome</keyword>
<dbReference type="Pfam" id="PF02836">
    <property type="entry name" value="Glyco_hydro_2_C"/>
    <property type="match status" value="1"/>
</dbReference>
<feature type="chain" id="PRO_5021823227" evidence="1">
    <location>
        <begin position="20"/>
        <end position="970"/>
    </location>
</feature>
<dbReference type="Proteomes" id="UP000316778">
    <property type="component" value="Unassembled WGS sequence"/>
</dbReference>
<dbReference type="InterPro" id="IPR006103">
    <property type="entry name" value="Glyco_hydro_2_cat"/>
</dbReference>